<organism evidence="2 3">
    <name type="scientific">Physocladia obscura</name>
    <dbReference type="NCBI Taxonomy" id="109957"/>
    <lineage>
        <taxon>Eukaryota</taxon>
        <taxon>Fungi</taxon>
        <taxon>Fungi incertae sedis</taxon>
        <taxon>Chytridiomycota</taxon>
        <taxon>Chytridiomycota incertae sedis</taxon>
        <taxon>Chytridiomycetes</taxon>
        <taxon>Chytridiales</taxon>
        <taxon>Chytriomycetaceae</taxon>
        <taxon>Physocladia</taxon>
    </lineage>
</organism>
<evidence type="ECO:0000256" key="1">
    <source>
        <dbReference type="SAM" id="MobiDB-lite"/>
    </source>
</evidence>
<comment type="caution">
    <text evidence="2">The sequence shown here is derived from an EMBL/GenBank/DDBJ whole genome shotgun (WGS) entry which is preliminary data.</text>
</comment>
<feature type="compositionally biased region" description="Low complexity" evidence="1">
    <location>
        <begin position="122"/>
        <end position="138"/>
    </location>
</feature>
<protein>
    <submittedName>
        <fullName evidence="2">Uncharacterized protein</fullName>
    </submittedName>
</protein>
<keyword evidence="3" id="KW-1185">Reference proteome</keyword>
<gene>
    <name evidence="2" type="ORF">HK100_012470</name>
</gene>
<evidence type="ECO:0000313" key="3">
    <source>
        <dbReference type="Proteomes" id="UP001211907"/>
    </source>
</evidence>
<feature type="region of interest" description="Disordered" evidence="1">
    <location>
        <begin position="91"/>
        <end position="180"/>
    </location>
</feature>
<dbReference type="AlphaFoldDB" id="A0AAD5TAS2"/>
<name>A0AAD5TAS2_9FUNG</name>
<dbReference type="EMBL" id="JADGJH010000009">
    <property type="protein sequence ID" value="KAJ3142618.1"/>
    <property type="molecule type" value="Genomic_DNA"/>
</dbReference>
<evidence type="ECO:0000313" key="2">
    <source>
        <dbReference type="EMBL" id="KAJ3142618.1"/>
    </source>
</evidence>
<feature type="compositionally biased region" description="Low complexity" evidence="1">
    <location>
        <begin position="156"/>
        <end position="170"/>
    </location>
</feature>
<reference evidence="2" key="1">
    <citation type="submission" date="2020-05" db="EMBL/GenBank/DDBJ databases">
        <title>Phylogenomic resolution of chytrid fungi.</title>
        <authorList>
            <person name="Stajich J.E."/>
            <person name="Amses K."/>
            <person name="Simmons R."/>
            <person name="Seto K."/>
            <person name="Myers J."/>
            <person name="Bonds A."/>
            <person name="Quandt C.A."/>
            <person name="Barry K."/>
            <person name="Liu P."/>
            <person name="Grigoriev I."/>
            <person name="Longcore J.E."/>
            <person name="James T.Y."/>
        </authorList>
    </citation>
    <scope>NUCLEOTIDE SEQUENCE</scope>
    <source>
        <strain evidence="2">JEL0513</strain>
    </source>
</reference>
<dbReference type="Proteomes" id="UP001211907">
    <property type="component" value="Unassembled WGS sequence"/>
</dbReference>
<feature type="region of interest" description="Disordered" evidence="1">
    <location>
        <begin position="45"/>
        <end position="71"/>
    </location>
</feature>
<sequence length="219" mass="22391">MSFLSLTGHSTSMMTGGGNSESFLPLLERFKIVDTKDMLAELHAGPAWRGPTGGSAGDGKKAAGEVAGDGTRNLVRRATSLGEMATAAAAAKTRMMTKSTNAVSAASTRISRTTPPPPPPSSSSTPSPTPRSSGRTTPVFRPAGSRIREFSLRDAVVGGSESVSGSSGIRVGKRSTSVGGRASPALKIFSRMSVFTSSSLATSSVTTTTTTTTTTSENE</sequence>
<accession>A0AAD5TAS2</accession>
<proteinExistence type="predicted"/>